<feature type="transmembrane region" description="Helical" evidence="1">
    <location>
        <begin position="133"/>
        <end position="153"/>
    </location>
</feature>
<feature type="transmembrane region" description="Helical" evidence="1">
    <location>
        <begin position="200"/>
        <end position="223"/>
    </location>
</feature>
<dbReference type="Pfam" id="PF12811">
    <property type="entry name" value="BaxI_1"/>
    <property type="match status" value="1"/>
</dbReference>
<proteinExistence type="predicted"/>
<feature type="transmembrane region" description="Helical" evidence="1">
    <location>
        <begin position="79"/>
        <end position="98"/>
    </location>
</feature>
<protein>
    <submittedName>
        <fullName evidence="2">Unannotated protein</fullName>
    </submittedName>
</protein>
<keyword evidence="1" id="KW-0812">Transmembrane</keyword>
<feature type="transmembrane region" description="Helical" evidence="1">
    <location>
        <begin position="110"/>
        <end position="127"/>
    </location>
</feature>
<evidence type="ECO:0000256" key="1">
    <source>
        <dbReference type="SAM" id="Phobius"/>
    </source>
</evidence>
<reference evidence="2" key="1">
    <citation type="submission" date="2020-05" db="EMBL/GenBank/DDBJ databases">
        <authorList>
            <person name="Chiriac C."/>
            <person name="Salcher M."/>
            <person name="Ghai R."/>
            <person name="Kavagutti S V."/>
        </authorList>
    </citation>
    <scope>NUCLEOTIDE SEQUENCE</scope>
</reference>
<feature type="transmembrane region" description="Helical" evidence="1">
    <location>
        <begin position="165"/>
        <end position="188"/>
    </location>
</feature>
<accession>A0A6J6GQ73</accession>
<gene>
    <name evidence="2" type="ORF">UFOPK1827_00791</name>
</gene>
<dbReference type="PANTHER" id="PTHR41282">
    <property type="entry name" value="CONSERVED TRANSMEMBRANE PROTEIN-RELATED"/>
    <property type="match status" value="1"/>
</dbReference>
<keyword evidence="1" id="KW-1133">Transmembrane helix</keyword>
<evidence type="ECO:0000313" key="2">
    <source>
        <dbReference type="EMBL" id="CAB4603447.1"/>
    </source>
</evidence>
<feature type="transmembrane region" description="Helical" evidence="1">
    <location>
        <begin position="235"/>
        <end position="253"/>
    </location>
</feature>
<organism evidence="2">
    <name type="scientific">freshwater metagenome</name>
    <dbReference type="NCBI Taxonomy" id="449393"/>
    <lineage>
        <taxon>unclassified sequences</taxon>
        <taxon>metagenomes</taxon>
        <taxon>ecological metagenomes</taxon>
    </lineage>
</organism>
<sequence>MPANPVLNDKRFEQVIAEGYGTAPVTRTMTYGGTLSALGVLFALICVSGWFGWSQVHQTTGQALDSKTGQVVTVSTTAFPAWIILAALVAMGFAFATFFKPKWGMATAPLYALCEGAVLGAFSAFYNQMYSGIVVQAVLATLSVVLVMFVLYATRIVKVTPKYALITIAATLGIGVMYLVTFLLQLFGANIAFWNSPTPLGIGISVIICIVATMNLALDFAFIEQSVKAGDTPRGMEWLAALGVTVTIVWLYLEILRLLSLLRR</sequence>
<name>A0A6J6GQ73_9ZZZZ</name>
<keyword evidence="1" id="KW-0472">Membrane</keyword>
<dbReference type="AlphaFoldDB" id="A0A6J6GQ73"/>
<feature type="transmembrane region" description="Helical" evidence="1">
    <location>
        <begin position="35"/>
        <end position="53"/>
    </location>
</feature>
<dbReference type="PANTHER" id="PTHR41282:SF1">
    <property type="entry name" value="CONSERVED TRANSMEMBRANE PROTEIN-RELATED"/>
    <property type="match status" value="1"/>
</dbReference>
<dbReference type="EMBL" id="CAEZUO010000028">
    <property type="protein sequence ID" value="CAB4603447.1"/>
    <property type="molecule type" value="Genomic_DNA"/>
</dbReference>
<dbReference type="InterPro" id="IPR010539">
    <property type="entry name" value="BaxI_1-like"/>
</dbReference>